<dbReference type="EMBL" id="CP001055">
    <property type="protein sequence ID" value="ACC98573.1"/>
    <property type="molecule type" value="Genomic_DNA"/>
</dbReference>
<reference evidence="3 4" key="1">
    <citation type="journal article" date="2009" name="Appl. Environ. Microbiol.">
        <title>Genomic analysis of 'Elusimicrobium minutum,' the first cultivated representative of the phylum 'Elusimicrobia' (formerly termite group 1).</title>
        <authorList>
            <person name="Herlemann D.P.R."/>
            <person name="Geissinger O."/>
            <person name="Ikeda-Ohtsubo W."/>
            <person name="Kunin V."/>
            <person name="Sun H."/>
            <person name="Lapidus A."/>
            <person name="Hugenholtz P."/>
            <person name="Brune A."/>
        </authorList>
    </citation>
    <scope>NUCLEOTIDE SEQUENCE [LARGE SCALE GENOMIC DNA]</scope>
    <source>
        <strain evidence="3 4">Pei191</strain>
    </source>
</reference>
<accession>B2KDH7</accession>
<dbReference type="STRING" id="445932.Emin_1020"/>
<organism evidence="3 4">
    <name type="scientific">Elusimicrobium minutum (strain Pei191)</name>
    <dbReference type="NCBI Taxonomy" id="445932"/>
    <lineage>
        <taxon>Bacteria</taxon>
        <taxon>Pseudomonadati</taxon>
        <taxon>Elusimicrobiota</taxon>
        <taxon>Elusimicrobia</taxon>
        <taxon>Elusimicrobiales</taxon>
        <taxon>Elusimicrobiaceae</taxon>
        <taxon>Elusimicrobium</taxon>
    </lineage>
</organism>
<dbReference type="InterPro" id="IPR036390">
    <property type="entry name" value="WH_DNA-bd_sf"/>
</dbReference>
<proteinExistence type="predicted"/>
<dbReference type="Gene3D" id="1.10.10.10">
    <property type="entry name" value="Winged helix-like DNA-binding domain superfamily/Winged helix DNA-binding domain"/>
    <property type="match status" value="1"/>
</dbReference>
<dbReference type="Gene3D" id="2.10.109.10">
    <property type="entry name" value="Umud Fragment, subunit A"/>
    <property type="match status" value="1"/>
</dbReference>
<protein>
    <submittedName>
        <fullName evidence="3">Transcriptional repressor, LexA family</fullName>
    </submittedName>
</protein>
<dbReference type="CDD" id="cd06529">
    <property type="entry name" value="S24_LexA-like"/>
    <property type="match status" value="1"/>
</dbReference>
<feature type="domain" description="LexA repressor DNA-binding" evidence="2">
    <location>
        <begin position="2"/>
        <end position="58"/>
    </location>
</feature>
<dbReference type="Proteomes" id="UP000001029">
    <property type="component" value="Chromosome"/>
</dbReference>
<name>B2KDH7_ELUMP</name>
<dbReference type="InterPro" id="IPR050077">
    <property type="entry name" value="LexA_repressor"/>
</dbReference>
<sequence>MKLHKNQQKLLLLLQKHIAEPLSMEELAEEMDISSKSVVHHHIKQLEKKGYLIRNTTNPHYYQIKNPEEKVVYLPMYGMAKCGPEGTILDGTPTRIVPVDPGMVQFPIKKGFMVEAKGSSMEDLIHAKDWLIVEQSNTPKVNDIVVCVNNEETMVKRFCTEGDSIILISDNRKFIPIIADKGSFKVEGIVRSVIKRGIGEA</sequence>
<dbReference type="InterPro" id="IPR015927">
    <property type="entry name" value="Peptidase_S24_S26A/B/C"/>
</dbReference>
<dbReference type="GO" id="GO:0004252">
    <property type="term" value="F:serine-type endopeptidase activity"/>
    <property type="evidence" value="ECO:0007669"/>
    <property type="project" value="InterPro"/>
</dbReference>
<dbReference type="InterPro" id="IPR039418">
    <property type="entry name" value="LexA-like"/>
</dbReference>
<dbReference type="PANTHER" id="PTHR33516:SF2">
    <property type="entry name" value="LEXA REPRESSOR-RELATED"/>
    <property type="match status" value="1"/>
</dbReference>
<evidence type="ECO:0000259" key="2">
    <source>
        <dbReference type="Pfam" id="PF01726"/>
    </source>
</evidence>
<dbReference type="HOGENOM" id="CLU_066192_45_1_0"/>
<dbReference type="RefSeq" id="WP_012415188.1">
    <property type="nucleotide sequence ID" value="NC_010644.1"/>
</dbReference>
<dbReference type="InterPro" id="IPR036388">
    <property type="entry name" value="WH-like_DNA-bd_sf"/>
</dbReference>
<dbReference type="GO" id="GO:0006508">
    <property type="term" value="P:proteolysis"/>
    <property type="evidence" value="ECO:0007669"/>
    <property type="project" value="InterPro"/>
</dbReference>
<dbReference type="GO" id="GO:0006355">
    <property type="term" value="P:regulation of DNA-templated transcription"/>
    <property type="evidence" value="ECO:0007669"/>
    <property type="project" value="UniProtKB-ARBA"/>
</dbReference>
<dbReference type="InterPro" id="IPR036286">
    <property type="entry name" value="LexA/Signal_pep-like_sf"/>
</dbReference>
<dbReference type="Pfam" id="PF01726">
    <property type="entry name" value="LexA_DNA_bind"/>
    <property type="match status" value="1"/>
</dbReference>
<evidence type="ECO:0000313" key="4">
    <source>
        <dbReference type="Proteomes" id="UP000001029"/>
    </source>
</evidence>
<dbReference type="InterPro" id="IPR011991">
    <property type="entry name" value="ArsR-like_HTH"/>
</dbReference>
<feature type="domain" description="Peptidase S24/S26A/S26B/S26C" evidence="1">
    <location>
        <begin position="75"/>
        <end position="190"/>
    </location>
</feature>
<dbReference type="PANTHER" id="PTHR33516">
    <property type="entry name" value="LEXA REPRESSOR"/>
    <property type="match status" value="1"/>
</dbReference>
<dbReference type="KEGG" id="emi:Emin_1020"/>
<dbReference type="CDD" id="cd00090">
    <property type="entry name" value="HTH_ARSR"/>
    <property type="match status" value="1"/>
</dbReference>
<keyword evidence="4" id="KW-1185">Reference proteome</keyword>
<dbReference type="InterPro" id="IPR006199">
    <property type="entry name" value="LexA_DNA-bd_dom"/>
</dbReference>
<evidence type="ECO:0000313" key="3">
    <source>
        <dbReference type="EMBL" id="ACC98573.1"/>
    </source>
</evidence>
<dbReference type="SUPFAM" id="SSF51306">
    <property type="entry name" value="LexA/Signal peptidase"/>
    <property type="match status" value="1"/>
</dbReference>
<dbReference type="Pfam" id="PF00717">
    <property type="entry name" value="Peptidase_S24"/>
    <property type="match status" value="1"/>
</dbReference>
<gene>
    <name evidence="3" type="ordered locus">Emin_1020</name>
</gene>
<evidence type="ECO:0000259" key="1">
    <source>
        <dbReference type="Pfam" id="PF00717"/>
    </source>
</evidence>
<dbReference type="AlphaFoldDB" id="B2KDH7"/>
<dbReference type="SUPFAM" id="SSF46785">
    <property type="entry name" value="Winged helix' DNA-binding domain"/>
    <property type="match status" value="1"/>
</dbReference>